<sequence>MFFHGAIMSEAQVTIVVVPRERFSYTQQSLESIYENTNCPFKLVYIDGNSPNHIKEYLKKQAQQKGFKLIRTEHFLTPNKARNIGLSHVDTKYVILIDNDVLVKPGWVEALVRCAEETGAWVVGPLCLEGKDFKTIHMVGGTSMFKEKGNRRWLVEKRPFMKLPLEKVASKLRRQATEILELHCIFARTETFEKLGKLDEKLMSMGEESDFCMTVTNAGKLIYFEPDSVISYVPPPPLAWSDLPFYFVRWSKAWCQQSVKHFQEKWNLTDDSPTLKHYEEFVDRHRYIAYTTSRKDLVYIAKRAILGLINRFMNWRASSVS</sequence>
<dbReference type="GO" id="GO:0016740">
    <property type="term" value="F:transferase activity"/>
    <property type="evidence" value="ECO:0007669"/>
    <property type="project" value="UniProtKB-KW"/>
</dbReference>
<dbReference type="PANTHER" id="PTHR43179">
    <property type="entry name" value="RHAMNOSYLTRANSFERASE WBBL"/>
    <property type="match status" value="1"/>
</dbReference>
<evidence type="ECO:0000313" key="3">
    <source>
        <dbReference type="Proteomes" id="UP000076925"/>
    </source>
</evidence>
<accession>A0A139X703</accession>
<dbReference type="InterPro" id="IPR001173">
    <property type="entry name" value="Glyco_trans_2-like"/>
</dbReference>
<keyword evidence="3" id="KW-1185">Reference proteome</keyword>
<gene>
    <name evidence="2" type="ORF">WA1_26440</name>
</gene>
<protein>
    <submittedName>
        <fullName evidence="2">Glycosyltransferase</fullName>
    </submittedName>
</protein>
<dbReference type="AlphaFoldDB" id="A0A139X703"/>
<dbReference type="Pfam" id="PF00535">
    <property type="entry name" value="Glycos_transf_2"/>
    <property type="match status" value="1"/>
</dbReference>
<name>A0A139X703_9CYAN</name>
<dbReference type="OrthoDB" id="452659at2"/>
<dbReference type="Proteomes" id="UP000076925">
    <property type="component" value="Unassembled WGS sequence"/>
</dbReference>
<dbReference type="InterPro" id="IPR029044">
    <property type="entry name" value="Nucleotide-diphossugar_trans"/>
</dbReference>
<keyword evidence="2" id="KW-0808">Transferase</keyword>
<proteinExistence type="predicted"/>
<dbReference type="EMBL" id="ANNX02000028">
    <property type="protein sequence ID" value="KYC40466.1"/>
    <property type="molecule type" value="Genomic_DNA"/>
</dbReference>
<organism evidence="2 3">
    <name type="scientific">Scytonema hofmannii PCC 7110</name>
    <dbReference type="NCBI Taxonomy" id="128403"/>
    <lineage>
        <taxon>Bacteria</taxon>
        <taxon>Bacillati</taxon>
        <taxon>Cyanobacteriota</taxon>
        <taxon>Cyanophyceae</taxon>
        <taxon>Nostocales</taxon>
        <taxon>Scytonemataceae</taxon>
        <taxon>Scytonema</taxon>
    </lineage>
</organism>
<evidence type="ECO:0000313" key="2">
    <source>
        <dbReference type="EMBL" id="KYC40466.1"/>
    </source>
</evidence>
<dbReference type="STRING" id="128403.WA1_26440"/>
<dbReference type="PANTHER" id="PTHR43179:SF7">
    <property type="entry name" value="RHAMNOSYLTRANSFERASE WBBL"/>
    <property type="match status" value="1"/>
</dbReference>
<dbReference type="Gene3D" id="3.90.550.10">
    <property type="entry name" value="Spore Coat Polysaccharide Biosynthesis Protein SpsA, Chain A"/>
    <property type="match status" value="1"/>
</dbReference>
<evidence type="ECO:0000259" key="1">
    <source>
        <dbReference type="Pfam" id="PF00535"/>
    </source>
</evidence>
<dbReference type="SUPFAM" id="SSF53448">
    <property type="entry name" value="Nucleotide-diphospho-sugar transferases"/>
    <property type="match status" value="1"/>
</dbReference>
<reference evidence="2 3" key="1">
    <citation type="journal article" date="2013" name="Genome Biol. Evol.">
        <title>Genomes of Stigonematalean cyanobacteria (subsection V) and the evolution of oxygenic photosynthesis from prokaryotes to plastids.</title>
        <authorList>
            <person name="Dagan T."/>
            <person name="Roettger M."/>
            <person name="Stucken K."/>
            <person name="Landan G."/>
            <person name="Koch R."/>
            <person name="Major P."/>
            <person name="Gould S.B."/>
            <person name="Goremykin V.V."/>
            <person name="Rippka R."/>
            <person name="Tandeau de Marsac N."/>
            <person name="Gugger M."/>
            <person name="Lockhart P.J."/>
            <person name="Allen J.F."/>
            <person name="Brune I."/>
            <person name="Maus I."/>
            <person name="Puhler A."/>
            <person name="Martin W.F."/>
        </authorList>
    </citation>
    <scope>NUCLEOTIDE SEQUENCE [LARGE SCALE GENOMIC DNA]</scope>
    <source>
        <strain evidence="2 3">PCC 7110</strain>
    </source>
</reference>
<comment type="caution">
    <text evidence="2">The sequence shown here is derived from an EMBL/GenBank/DDBJ whole genome shotgun (WGS) entry which is preliminary data.</text>
</comment>
<feature type="domain" description="Glycosyltransferase 2-like" evidence="1">
    <location>
        <begin position="15"/>
        <end position="131"/>
    </location>
</feature>